<dbReference type="Gene3D" id="2.60.40.2470">
    <property type="entry name" value="SoxY domain"/>
    <property type="match status" value="1"/>
</dbReference>
<reference evidence="4 5" key="1">
    <citation type="submission" date="2013-03" db="EMBL/GenBank/DDBJ databases">
        <title>Salinisphaera dokdonensis CL-ES53 Genome Sequencing.</title>
        <authorList>
            <person name="Li C."/>
            <person name="Lai Q."/>
            <person name="Shao Z."/>
        </authorList>
    </citation>
    <scope>NUCLEOTIDE SEQUENCE [LARGE SCALE GENOMIC DNA]</scope>
    <source>
        <strain evidence="4 5">CL-ES53</strain>
    </source>
</reference>
<dbReference type="InterPro" id="IPR032711">
    <property type="entry name" value="SoxY"/>
</dbReference>
<feature type="domain" description="Ig-like SoxY" evidence="3">
    <location>
        <begin position="34"/>
        <end position="137"/>
    </location>
</feature>
<organism evidence="4 5">
    <name type="scientific">Salinisphaera dokdonensis CL-ES53</name>
    <dbReference type="NCBI Taxonomy" id="1304272"/>
    <lineage>
        <taxon>Bacteria</taxon>
        <taxon>Pseudomonadati</taxon>
        <taxon>Pseudomonadota</taxon>
        <taxon>Gammaproteobacteria</taxon>
        <taxon>Salinisphaerales</taxon>
        <taxon>Salinisphaeraceae</taxon>
        <taxon>Salinisphaera</taxon>
    </lineage>
</organism>
<dbReference type="InterPro" id="IPR014880">
    <property type="entry name" value="SoxZ_dom"/>
</dbReference>
<evidence type="ECO:0000259" key="2">
    <source>
        <dbReference type="Pfam" id="PF08770"/>
    </source>
</evidence>
<dbReference type="InterPro" id="IPR030831">
    <property type="entry name" value="Fuse-rel_SoxYZ"/>
</dbReference>
<comment type="caution">
    <text evidence="4">The sequence shown here is derived from an EMBL/GenBank/DDBJ whole genome shotgun (WGS) entry which is preliminary data.</text>
</comment>
<dbReference type="Pfam" id="PF08770">
    <property type="entry name" value="SoxZ"/>
    <property type="match status" value="1"/>
</dbReference>
<feature type="chain" id="PRO_5045335293" description="Quinoprotein dehydrogenase-associated SoxYZ-like carrier" evidence="1">
    <location>
        <begin position="16"/>
        <end position="250"/>
    </location>
</feature>
<evidence type="ECO:0008006" key="6">
    <source>
        <dbReference type="Google" id="ProtNLM"/>
    </source>
</evidence>
<evidence type="ECO:0000313" key="5">
    <source>
        <dbReference type="Proteomes" id="UP001460888"/>
    </source>
</evidence>
<dbReference type="Gene3D" id="2.60.40.10">
    <property type="entry name" value="Immunoglobulins"/>
    <property type="match status" value="1"/>
</dbReference>
<evidence type="ECO:0000313" key="4">
    <source>
        <dbReference type="EMBL" id="MES1928801.1"/>
    </source>
</evidence>
<keyword evidence="1" id="KW-0732">Signal</keyword>
<sequence length="250" mass="27142">MLALLIVLMPLGATAAEVPDDPLDSSQWRYMARKYFRDASIVFDERVKVIAPDYAEDSLNTPVQVSAPDLEGVEQVLVFADMSPITKVLDYYPVKADPAIGFSFKVQQATPIRAAMRTADGTWHIGGTWVDAQGGGCTAPSVASADPIWETRLGETEARLWSRDSGGDRLKFRVVHPMDTGLAAGIPEFFITEVTITDDSGETLARLEPYEPVSENPVITLDLDARGPLTLAGRDNNGNRFEATVAEPAS</sequence>
<dbReference type="Proteomes" id="UP001460888">
    <property type="component" value="Unassembled WGS sequence"/>
</dbReference>
<name>A0ABV2AYT9_9GAMM</name>
<dbReference type="EMBL" id="APND01000002">
    <property type="protein sequence ID" value="MES1928801.1"/>
    <property type="molecule type" value="Genomic_DNA"/>
</dbReference>
<accession>A0ABV2AYT9</accession>
<gene>
    <name evidence="4" type="ORF">SADO_06092</name>
</gene>
<feature type="domain" description="Sulphur oxidation protein SoxZ" evidence="2">
    <location>
        <begin position="170"/>
        <end position="245"/>
    </location>
</feature>
<evidence type="ECO:0000256" key="1">
    <source>
        <dbReference type="SAM" id="SignalP"/>
    </source>
</evidence>
<dbReference type="SUPFAM" id="SSF81296">
    <property type="entry name" value="E set domains"/>
    <property type="match status" value="1"/>
</dbReference>
<dbReference type="InterPro" id="IPR013783">
    <property type="entry name" value="Ig-like_fold"/>
</dbReference>
<proteinExistence type="predicted"/>
<feature type="signal peptide" evidence="1">
    <location>
        <begin position="1"/>
        <end position="15"/>
    </location>
</feature>
<dbReference type="InterPro" id="IPR038162">
    <property type="entry name" value="SoxY_sf"/>
</dbReference>
<dbReference type="Pfam" id="PF13501">
    <property type="entry name" value="SoxY"/>
    <property type="match status" value="1"/>
</dbReference>
<dbReference type="InterPro" id="IPR014756">
    <property type="entry name" value="Ig_E-set"/>
</dbReference>
<keyword evidence="5" id="KW-1185">Reference proteome</keyword>
<evidence type="ECO:0000259" key="3">
    <source>
        <dbReference type="Pfam" id="PF13501"/>
    </source>
</evidence>
<dbReference type="NCBIfam" id="TIGR04557">
    <property type="entry name" value="fuse_rel_SoxYZ"/>
    <property type="match status" value="1"/>
</dbReference>
<protein>
    <recommendedName>
        <fullName evidence="6">Quinoprotein dehydrogenase-associated SoxYZ-like carrier</fullName>
    </recommendedName>
</protein>